<evidence type="ECO:0000313" key="2">
    <source>
        <dbReference type="EMBL" id="AYE36741.1"/>
    </source>
</evidence>
<feature type="region of interest" description="Disordered" evidence="1">
    <location>
        <begin position="45"/>
        <end position="73"/>
    </location>
</feature>
<gene>
    <name evidence="2" type="ORF">DB313_02075</name>
</gene>
<evidence type="ECO:0000256" key="1">
    <source>
        <dbReference type="SAM" id="MobiDB-lite"/>
    </source>
</evidence>
<feature type="compositionally biased region" description="Pro residues" evidence="1">
    <location>
        <begin position="54"/>
        <end position="66"/>
    </location>
</feature>
<evidence type="ECO:0000313" key="3">
    <source>
        <dbReference type="Proteomes" id="UP000275571"/>
    </source>
</evidence>
<evidence type="ECO:0008006" key="4">
    <source>
        <dbReference type="Google" id="ProtNLM"/>
    </source>
</evidence>
<reference evidence="2 3" key="1">
    <citation type="journal article" date="2018" name="Infect. Genet. Evol.">
        <title>Genome-wide analysis of Borrelia turcica and 'Candidatus Borrelia tachyglossi' shows relapsing fever-like genomes with unique genomic links to Lyme disease Borrelia.</title>
        <authorList>
            <person name="Gofton A.W."/>
            <person name="Margos G."/>
            <person name="Fingerle V."/>
            <person name="Hepner S."/>
            <person name="Loh S.M."/>
            <person name="Ryan U."/>
            <person name="Irwin P."/>
            <person name="Oskam C.L."/>
        </authorList>
    </citation>
    <scope>NUCLEOTIDE SEQUENCE [LARGE SCALE GENOMIC DNA]</scope>
    <source>
        <strain evidence="2 3">IST7</strain>
    </source>
</reference>
<dbReference type="OrthoDB" id="350495at2"/>
<dbReference type="InterPro" id="IPR016489">
    <property type="entry name" value="BAPKO_0422-like"/>
</dbReference>
<proteinExistence type="predicted"/>
<name>A0A386PMC0_9SPIR</name>
<dbReference type="AlphaFoldDB" id="A0A386PMC0"/>
<sequence length="235" mass="26124">MGKTTQKILILLLTFNLHYFAFSKSNDIAYKIKCNTEEDGTTCITNDNKNVLPKPKPTPPPKPRPIPPKKPKRPLVFKEKKEKTVYDSFALGAGTGSPVGNLLFSMPYVDIDLGYGGFIDFNPKNFQHYILFGLDLIFKKEIGPTVVVGGGFGIGADWSKVDLVPPGGKELVTYERIATVTRLPITMEYKFAKNLSLGLKVYPSFGPAILLTKPKIVFEGIRFKLFAIGFIKFTI</sequence>
<dbReference type="EMBL" id="CP028884">
    <property type="protein sequence ID" value="AYE36741.1"/>
    <property type="molecule type" value="Genomic_DNA"/>
</dbReference>
<dbReference type="Pfam" id="PF13161">
    <property type="entry name" value="DUF3996"/>
    <property type="match status" value="1"/>
</dbReference>
<dbReference type="KEGG" id="btur:DB313_02075"/>
<organism evidence="2 3">
    <name type="scientific">Borrelia turcica IST7</name>
    <dbReference type="NCBI Taxonomy" id="1104446"/>
    <lineage>
        <taxon>Bacteria</taxon>
        <taxon>Pseudomonadati</taxon>
        <taxon>Spirochaetota</taxon>
        <taxon>Spirochaetia</taxon>
        <taxon>Spirochaetales</taxon>
        <taxon>Borreliaceae</taxon>
        <taxon>Borrelia</taxon>
    </lineage>
</organism>
<protein>
    <recommendedName>
        <fullName evidence="4">DUF3996 domain-containing protein</fullName>
    </recommendedName>
</protein>
<dbReference type="Proteomes" id="UP000275571">
    <property type="component" value="Chromosome"/>
</dbReference>
<keyword evidence="3" id="KW-1185">Reference proteome</keyword>
<dbReference type="RefSeq" id="WP_120104658.1">
    <property type="nucleotide sequence ID" value="NZ_CP028884.1"/>
</dbReference>
<accession>A0A386PMC0</accession>